<protein>
    <submittedName>
        <fullName evidence="1">Uncharacterized protein</fullName>
    </submittedName>
</protein>
<gene>
    <name evidence="1" type="ORF">RDB_LOCUS128499</name>
</gene>
<comment type="caution">
    <text evidence="1">The sequence shown here is derived from an EMBL/GenBank/DDBJ whole genome shotgun (WGS) entry which is preliminary data.</text>
</comment>
<dbReference type="Proteomes" id="UP000663827">
    <property type="component" value="Unassembled WGS sequence"/>
</dbReference>
<evidence type="ECO:0000313" key="2">
    <source>
        <dbReference type="Proteomes" id="UP000663827"/>
    </source>
</evidence>
<reference evidence="1" key="1">
    <citation type="submission" date="2021-01" db="EMBL/GenBank/DDBJ databases">
        <authorList>
            <person name="Kaushik A."/>
        </authorList>
    </citation>
    <scope>NUCLEOTIDE SEQUENCE</scope>
    <source>
        <strain evidence="1">AG5</strain>
    </source>
</reference>
<organism evidence="1 2">
    <name type="scientific">Rhizoctonia solani</name>
    <dbReference type="NCBI Taxonomy" id="456999"/>
    <lineage>
        <taxon>Eukaryota</taxon>
        <taxon>Fungi</taxon>
        <taxon>Dikarya</taxon>
        <taxon>Basidiomycota</taxon>
        <taxon>Agaricomycotina</taxon>
        <taxon>Agaricomycetes</taxon>
        <taxon>Cantharellales</taxon>
        <taxon>Ceratobasidiaceae</taxon>
        <taxon>Rhizoctonia</taxon>
    </lineage>
</organism>
<sequence length="70" mass="7544">MVDAPRHMFLLVPVSVVAAVLRCGIATIVVSRWAGISVLSVGHTEIYADSNVGDDFVLISRFGVVTVFLR</sequence>
<accession>A0A8H3EA21</accession>
<name>A0A8H3EA21_9AGAM</name>
<dbReference type="AlphaFoldDB" id="A0A8H3EA21"/>
<proteinExistence type="predicted"/>
<dbReference type="EMBL" id="CAJNJQ010003095">
    <property type="protein sequence ID" value="CAE7191575.1"/>
    <property type="molecule type" value="Genomic_DNA"/>
</dbReference>
<evidence type="ECO:0000313" key="1">
    <source>
        <dbReference type="EMBL" id="CAE7191575.1"/>
    </source>
</evidence>